<proteinExistence type="predicted"/>
<feature type="non-terminal residue" evidence="1">
    <location>
        <position position="1"/>
    </location>
</feature>
<sequence>AGKVPRRGIMAPGTGTQVGVLALTATFVAGTVGVTYWWLRNRFLKVARVKSIVIYPIKSIMGLEIPYAYCSIEGLVYGAIKDRSMMLAAGECVVSMREEPSLALIHLSHEDGKLTLTADAMDPLIVDAAADPDAHTKASFTVKVWSNYHEAVEVSPQASAWFNRYLKREDVRFLRVLRDDRNIARGENGSIPVAFQDTSAIHMLSVASLKDFNSKLPEGNVEVTERNFRPSFLIEGCNAYAEDHWSRARLGGAEIAFVMRCPRCILTTVDPSTGTKAVEPLKTLRTYRVDRSARGKEKYKMYPLFGVCQYVVKDGS</sequence>
<protein>
    <submittedName>
        <fullName evidence="1">Uncharacterized protein</fullName>
    </submittedName>
</protein>
<name>A0AC60QXP8_IXOPE</name>
<organism evidence="1 2">
    <name type="scientific">Ixodes persulcatus</name>
    <name type="common">Taiga tick</name>
    <dbReference type="NCBI Taxonomy" id="34615"/>
    <lineage>
        <taxon>Eukaryota</taxon>
        <taxon>Metazoa</taxon>
        <taxon>Ecdysozoa</taxon>
        <taxon>Arthropoda</taxon>
        <taxon>Chelicerata</taxon>
        <taxon>Arachnida</taxon>
        <taxon>Acari</taxon>
        <taxon>Parasitiformes</taxon>
        <taxon>Ixodida</taxon>
        <taxon>Ixodoidea</taxon>
        <taxon>Ixodidae</taxon>
        <taxon>Ixodinae</taxon>
        <taxon>Ixodes</taxon>
    </lineage>
</organism>
<keyword evidence="2" id="KW-1185">Reference proteome</keyword>
<dbReference type="Proteomes" id="UP000805193">
    <property type="component" value="Unassembled WGS sequence"/>
</dbReference>
<feature type="non-terminal residue" evidence="1">
    <location>
        <position position="316"/>
    </location>
</feature>
<comment type="caution">
    <text evidence="1">The sequence shown here is derived from an EMBL/GenBank/DDBJ whole genome shotgun (WGS) entry which is preliminary data.</text>
</comment>
<accession>A0AC60QXP8</accession>
<evidence type="ECO:0000313" key="1">
    <source>
        <dbReference type="EMBL" id="KAG0444453.1"/>
    </source>
</evidence>
<gene>
    <name evidence="1" type="ORF">HPB47_013776</name>
</gene>
<dbReference type="EMBL" id="JABSTQ010002011">
    <property type="protein sequence ID" value="KAG0444453.1"/>
    <property type="molecule type" value="Genomic_DNA"/>
</dbReference>
<reference evidence="1 2" key="1">
    <citation type="journal article" date="2020" name="Cell">
        <title>Large-Scale Comparative Analyses of Tick Genomes Elucidate Their Genetic Diversity and Vector Capacities.</title>
        <authorList>
            <consortium name="Tick Genome and Microbiome Consortium (TIGMIC)"/>
            <person name="Jia N."/>
            <person name="Wang J."/>
            <person name="Shi W."/>
            <person name="Du L."/>
            <person name="Sun Y."/>
            <person name="Zhan W."/>
            <person name="Jiang J.F."/>
            <person name="Wang Q."/>
            <person name="Zhang B."/>
            <person name="Ji P."/>
            <person name="Bell-Sakyi L."/>
            <person name="Cui X.M."/>
            <person name="Yuan T.T."/>
            <person name="Jiang B.G."/>
            <person name="Yang W.F."/>
            <person name="Lam T.T."/>
            <person name="Chang Q.C."/>
            <person name="Ding S.J."/>
            <person name="Wang X.J."/>
            <person name="Zhu J.G."/>
            <person name="Ruan X.D."/>
            <person name="Zhao L."/>
            <person name="Wei J.T."/>
            <person name="Ye R.Z."/>
            <person name="Que T.C."/>
            <person name="Du C.H."/>
            <person name="Zhou Y.H."/>
            <person name="Cheng J.X."/>
            <person name="Dai P.F."/>
            <person name="Guo W.B."/>
            <person name="Han X.H."/>
            <person name="Huang E.J."/>
            <person name="Li L.F."/>
            <person name="Wei W."/>
            <person name="Gao Y.C."/>
            <person name="Liu J.Z."/>
            <person name="Shao H.Z."/>
            <person name="Wang X."/>
            <person name="Wang C.C."/>
            <person name="Yang T.C."/>
            <person name="Huo Q.B."/>
            <person name="Li W."/>
            <person name="Chen H.Y."/>
            <person name="Chen S.E."/>
            <person name="Zhou L.G."/>
            <person name="Ni X.B."/>
            <person name="Tian J.H."/>
            <person name="Sheng Y."/>
            <person name="Liu T."/>
            <person name="Pan Y.S."/>
            <person name="Xia L.Y."/>
            <person name="Li J."/>
            <person name="Zhao F."/>
            <person name="Cao W.C."/>
        </authorList>
    </citation>
    <scope>NUCLEOTIDE SEQUENCE [LARGE SCALE GENOMIC DNA]</scope>
    <source>
        <strain evidence="1">Iper-2018</strain>
    </source>
</reference>
<evidence type="ECO:0000313" key="2">
    <source>
        <dbReference type="Proteomes" id="UP000805193"/>
    </source>
</evidence>